<organism evidence="8 9">
    <name type="scientific">Arcanobacterium phocisimile</name>
    <dbReference type="NCBI Taxonomy" id="1302235"/>
    <lineage>
        <taxon>Bacteria</taxon>
        <taxon>Bacillati</taxon>
        <taxon>Actinomycetota</taxon>
        <taxon>Actinomycetes</taxon>
        <taxon>Actinomycetales</taxon>
        <taxon>Actinomycetaceae</taxon>
        <taxon>Arcanobacterium</taxon>
    </lineage>
</organism>
<feature type="transmembrane region" description="Helical" evidence="7">
    <location>
        <begin position="43"/>
        <end position="63"/>
    </location>
</feature>
<reference evidence="8 9" key="1">
    <citation type="submission" date="2021-02" db="EMBL/GenBank/DDBJ databases">
        <title>Complete Genome Sequence of Arcanobacterium phocisimile strain DSM 26142T from a harbour seal.</title>
        <authorList>
            <person name="Borowiak M."/>
            <person name="Alssahen M."/>
            <person name="Malorny B."/>
            <person name="Laemmler C."/>
            <person name="Siebert U."/>
            <person name="Ploetz M."/>
            <person name="Abdulmawjood A."/>
        </authorList>
    </citation>
    <scope>NUCLEOTIDE SEQUENCE [LARGE SCALE GENOMIC DNA]</scope>
    <source>
        <strain evidence="8 9">DSM 26142</strain>
    </source>
</reference>
<sequence>MSFDTALFVSAFATLFVIIDPPGNLPIFLALTAKASERNRRRIAFQANFIAGILLMLFGFFGFTVFNSLGISAPALQISGGLLLLLIALQLLTGQEEDPGESDGDLHVAMVPLGMPLLAGPGSIVAFMLLIDDAGHDWARILTTVFGLVTVLTISWLTMRFANPIFKLLGESGIMLLTRLSGMLLAAIAAQLIINGIITVVNTAFLGR</sequence>
<dbReference type="RefSeq" id="WP_204423647.1">
    <property type="nucleotide sequence ID" value="NZ_CP070228.1"/>
</dbReference>
<evidence type="ECO:0000256" key="3">
    <source>
        <dbReference type="ARBA" id="ARBA00022475"/>
    </source>
</evidence>
<keyword evidence="9" id="KW-1185">Reference proteome</keyword>
<keyword evidence="6 7" id="KW-0472">Membrane</keyword>
<evidence type="ECO:0000256" key="2">
    <source>
        <dbReference type="ARBA" id="ARBA00009784"/>
    </source>
</evidence>
<feature type="transmembrane region" description="Helical" evidence="7">
    <location>
        <begin position="106"/>
        <end position="129"/>
    </location>
</feature>
<keyword evidence="5 7" id="KW-1133">Transmembrane helix</keyword>
<evidence type="ECO:0000256" key="4">
    <source>
        <dbReference type="ARBA" id="ARBA00022692"/>
    </source>
</evidence>
<dbReference type="PANTHER" id="PTHR33508">
    <property type="entry name" value="UPF0056 MEMBRANE PROTEIN YHCE"/>
    <property type="match status" value="1"/>
</dbReference>
<gene>
    <name evidence="8" type="ORF">JTE88_06240</name>
</gene>
<dbReference type="InterPro" id="IPR002771">
    <property type="entry name" value="Multi_antbiot-R_MarC"/>
</dbReference>
<keyword evidence="3" id="KW-1003">Cell membrane</keyword>
<feature type="transmembrane region" description="Helical" evidence="7">
    <location>
        <begin position="141"/>
        <end position="162"/>
    </location>
</feature>
<name>A0ABX7IGV7_9ACTO</name>
<dbReference type="EMBL" id="CP070228">
    <property type="protein sequence ID" value="QRV01694.1"/>
    <property type="molecule type" value="Genomic_DNA"/>
</dbReference>
<feature type="transmembrane region" description="Helical" evidence="7">
    <location>
        <begin position="75"/>
        <end position="94"/>
    </location>
</feature>
<feature type="transmembrane region" description="Helical" evidence="7">
    <location>
        <begin position="183"/>
        <end position="205"/>
    </location>
</feature>
<feature type="transmembrane region" description="Helical" evidence="7">
    <location>
        <begin position="6"/>
        <end position="31"/>
    </location>
</feature>
<accession>A0ABX7IGV7</accession>
<comment type="similarity">
    <text evidence="2 7">Belongs to the UPF0056 (MarC) family.</text>
</comment>
<evidence type="ECO:0000256" key="6">
    <source>
        <dbReference type="ARBA" id="ARBA00023136"/>
    </source>
</evidence>
<dbReference type="Proteomes" id="UP000602653">
    <property type="component" value="Chromosome"/>
</dbReference>
<evidence type="ECO:0000256" key="7">
    <source>
        <dbReference type="RuleBase" id="RU362048"/>
    </source>
</evidence>
<dbReference type="PANTHER" id="PTHR33508:SF1">
    <property type="entry name" value="UPF0056 MEMBRANE PROTEIN YHCE"/>
    <property type="match status" value="1"/>
</dbReference>
<evidence type="ECO:0000313" key="9">
    <source>
        <dbReference type="Proteomes" id="UP000602653"/>
    </source>
</evidence>
<protein>
    <recommendedName>
        <fullName evidence="7">UPF0056 membrane protein</fullName>
    </recommendedName>
</protein>
<proteinExistence type="inferred from homology"/>
<evidence type="ECO:0000256" key="1">
    <source>
        <dbReference type="ARBA" id="ARBA00004651"/>
    </source>
</evidence>
<dbReference type="NCBIfam" id="TIGR00427">
    <property type="entry name" value="NAAT family transporter"/>
    <property type="match status" value="1"/>
</dbReference>
<evidence type="ECO:0000313" key="8">
    <source>
        <dbReference type="EMBL" id="QRV01694.1"/>
    </source>
</evidence>
<keyword evidence="4 7" id="KW-0812">Transmembrane</keyword>
<dbReference type="Pfam" id="PF01914">
    <property type="entry name" value="MarC"/>
    <property type="match status" value="1"/>
</dbReference>
<evidence type="ECO:0000256" key="5">
    <source>
        <dbReference type="ARBA" id="ARBA00022989"/>
    </source>
</evidence>
<comment type="subcellular location">
    <subcellularLocation>
        <location evidence="1 7">Cell membrane</location>
        <topology evidence="1 7">Multi-pass membrane protein</topology>
    </subcellularLocation>
</comment>